<evidence type="ECO:0000313" key="13">
    <source>
        <dbReference type="Proteomes" id="UP000261520"/>
    </source>
</evidence>
<keyword evidence="7 9" id="KW-0675">Receptor</keyword>
<evidence type="ECO:0000256" key="10">
    <source>
        <dbReference type="SAM" id="Phobius"/>
    </source>
</evidence>
<feature type="transmembrane region" description="Helical" evidence="10">
    <location>
        <begin position="100"/>
        <end position="121"/>
    </location>
</feature>
<feature type="transmembrane region" description="Helical" evidence="10">
    <location>
        <begin position="188"/>
        <end position="211"/>
    </location>
</feature>
<reference evidence="12" key="1">
    <citation type="submission" date="2025-08" db="UniProtKB">
        <authorList>
            <consortium name="Ensembl"/>
        </authorList>
    </citation>
    <scope>IDENTIFICATION</scope>
</reference>
<keyword evidence="8 9" id="KW-0807">Transducer</keyword>
<evidence type="ECO:0000256" key="2">
    <source>
        <dbReference type="ARBA" id="ARBA00022475"/>
    </source>
</evidence>
<evidence type="ECO:0000256" key="8">
    <source>
        <dbReference type="ARBA" id="ARBA00023224"/>
    </source>
</evidence>
<feature type="transmembrane region" description="Helical" evidence="10">
    <location>
        <begin position="31"/>
        <end position="51"/>
    </location>
</feature>
<dbReference type="SUPFAM" id="SSF81321">
    <property type="entry name" value="Family A G protein-coupled receptor-like"/>
    <property type="match status" value="1"/>
</dbReference>
<feature type="transmembrane region" description="Helical" evidence="10">
    <location>
        <begin position="262"/>
        <end position="281"/>
    </location>
</feature>
<dbReference type="Gene3D" id="1.20.1070.10">
    <property type="entry name" value="Rhodopsin 7-helix transmembrane proteins"/>
    <property type="match status" value="1"/>
</dbReference>
<evidence type="ECO:0000256" key="3">
    <source>
        <dbReference type="ARBA" id="ARBA00022692"/>
    </source>
</evidence>
<dbReference type="PROSITE" id="PS50262">
    <property type="entry name" value="G_PROTEIN_RECEP_F1_2"/>
    <property type="match status" value="1"/>
</dbReference>
<organism evidence="12 13">
    <name type="scientific">Periophthalmus magnuspinnatus</name>
    <dbReference type="NCBI Taxonomy" id="409849"/>
    <lineage>
        <taxon>Eukaryota</taxon>
        <taxon>Metazoa</taxon>
        <taxon>Chordata</taxon>
        <taxon>Craniata</taxon>
        <taxon>Vertebrata</taxon>
        <taxon>Euteleostomi</taxon>
        <taxon>Actinopterygii</taxon>
        <taxon>Neopterygii</taxon>
        <taxon>Teleostei</taxon>
        <taxon>Neoteleostei</taxon>
        <taxon>Acanthomorphata</taxon>
        <taxon>Gobiaria</taxon>
        <taxon>Gobiiformes</taxon>
        <taxon>Gobioidei</taxon>
        <taxon>Gobiidae</taxon>
        <taxon>Oxudercinae</taxon>
        <taxon>Periophthalmus</taxon>
    </lineage>
</organism>
<evidence type="ECO:0000256" key="1">
    <source>
        <dbReference type="ARBA" id="ARBA00004651"/>
    </source>
</evidence>
<comment type="subcellular location">
    <subcellularLocation>
        <location evidence="1">Cell membrane</location>
        <topology evidence="1">Multi-pass membrane protein</topology>
    </subcellularLocation>
</comment>
<sequence length="347" mass="38895">MDEIELCFPHLHNSSCRKSKTDPTNDQITDVLLGFVSMLTCVLNLLAIIAISHFRKLHTSTNLMLLSLAVSDFLVGLMVIPVDSIKWKICWTLGDLMCVIYYILSYTLYMSSVGNIILISVDRYVAICQPLHYQSRMTGKVVKISICMCWMYSIGYSVLFLSENLMYPGKYKSCEGECVVSYSKEADLIISCIIPFGIIFVLYTIVAIVAVSQARAMLSHVTAVTSKTSKRSEIKAVRNLGIIVVVYVACYCPYLIAVYSEAYITILGTPLIVIAISIVFLNSCVNPLMYTFLFPWFRKAIKLIVTLQILKPGPGTWTSLARYHETVISITTIDSVLFDRRITSGLK</sequence>
<feature type="transmembrane region" description="Helical" evidence="10">
    <location>
        <begin position="141"/>
        <end position="161"/>
    </location>
</feature>
<keyword evidence="6 10" id="KW-0472">Membrane</keyword>
<dbReference type="PANTHER" id="PTHR24249:SF381">
    <property type="entry name" value="TRACE AMINE ASSOCIATED RECEPTOR 19P-RELATED"/>
    <property type="match status" value="1"/>
</dbReference>
<feature type="transmembrane region" description="Helical" evidence="10">
    <location>
        <begin position="236"/>
        <end position="256"/>
    </location>
</feature>
<dbReference type="InterPro" id="IPR000276">
    <property type="entry name" value="GPCR_Rhodpsn"/>
</dbReference>
<feature type="domain" description="G-protein coupled receptors family 1 profile" evidence="11">
    <location>
        <begin position="43"/>
        <end position="290"/>
    </location>
</feature>
<protein>
    <recommendedName>
        <fullName evidence="11">G-protein coupled receptors family 1 profile domain-containing protein</fullName>
    </recommendedName>
</protein>
<evidence type="ECO:0000256" key="9">
    <source>
        <dbReference type="RuleBase" id="RU000688"/>
    </source>
</evidence>
<feature type="transmembrane region" description="Helical" evidence="10">
    <location>
        <begin position="63"/>
        <end position="80"/>
    </location>
</feature>
<dbReference type="PRINTS" id="PR00237">
    <property type="entry name" value="GPCRRHODOPSN"/>
</dbReference>
<dbReference type="STRING" id="409849.ENSPMGP00000006700"/>
<evidence type="ECO:0000256" key="7">
    <source>
        <dbReference type="ARBA" id="ARBA00023170"/>
    </source>
</evidence>
<dbReference type="Proteomes" id="UP000261520">
    <property type="component" value="Unplaced"/>
</dbReference>
<dbReference type="InterPro" id="IPR050569">
    <property type="entry name" value="TAAR"/>
</dbReference>
<keyword evidence="4 10" id="KW-1133">Transmembrane helix</keyword>
<evidence type="ECO:0000256" key="5">
    <source>
        <dbReference type="ARBA" id="ARBA00023040"/>
    </source>
</evidence>
<evidence type="ECO:0000256" key="6">
    <source>
        <dbReference type="ARBA" id="ARBA00023136"/>
    </source>
</evidence>
<dbReference type="InterPro" id="IPR017452">
    <property type="entry name" value="GPCR_Rhodpsn_7TM"/>
</dbReference>
<dbReference type="AlphaFoldDB" id="A0A3B3ZQA2"/>
<dbReference type="Ensembl" id="ENSPMGT00000007126.1">
    <property type="protein sequence ID" value="ENSPMGP00000006700.1"/>
    <property type="gene ID" value="ENSPMGG00000005602.1"/>
</dbReference>
<comment type="similarity">
    <text evidence="9">Belongs to the G-protein coupled receptor 1 family.</text>
</comment>
<evidence type="ECO:0000256" key="4">
    <source>
        <dbReference type="ARBA" id="ARBA00022989"/>
    </source>
</evidence>
<dbReference type="GO" id="GO:0001594">
    <property type="term" value="F:trace-amine receptor activity"/>
    <property type="evidence" value="ECO:0007669"/>
    <property type="project" value="TreeGrafter"/>
</dbReference>
<keyword evidence="13" id="KW-1185">Reference proteome</keyword>
<proteinExistence type="inferred from homology"/>
<name>A0A3B3ZQA2_9GOBI</name>
<accession>A0A3B3ZQA2</accession>
<dbReference type="GO" id="GO:0005886">
    <property type="term" value="C:plasma membrane"/>
    <property type="evidence" value="ECO:0007669"/>
    <property type="project" value="UniProtKB-SubCell"/>
</dbReference>
<evidence type="ECO:0000259" key="11">
    <source>
        <dbReference type="PROSITE" id="PS50262"/>
    </source>
</evidence>
<keyword evidence="3 9" id="KW-0812">Transmembrane</keyword>
<evidence type="ECO:0000313" key="12">
    <source>
        <dbReference type="Ensembl" id="ENSPMGP00000006700.1"/>
    </source>
</evidence>
<dbReference type="Pfam" id="PF00001">
    <property type="entry name" value="7tm_1"/>
    <property type="match status" value="1"/>
</dbReference>
<keyword evidence="5 9" id="KW-0297">G-protein coupled receptor</keyword>
<dbReference type="PANTHER" id="PTHR24249">
    <property type="entry name" value="HISTAMINE RECEPTOR-RELATED G-PROTEIN COUPLED RECEPTOR"/>
    <property type="match status" value="1"/>
</dbReference>
<dbReference type="PROSITE" id="PS00237">
    <property type="entry name" value="G_PROTEIN_RECEP_F1_1"/>
    <property type="match status" value="1"/>
</dbReference>
<keyword evidence="2" id="KW-1003">Cell membrane</keyword>
<reference evidence="12" key="2">
    <citation type="submission" date="2025-09" db="UniProtKB">
        <authorList>
            <consortium name="Ensembl"/>
        </authorList>
    </citation>
    <scope>IDENTIFICATION</scope>
</reference>